<keyword evidence="3" id="KW-1185">Reference proteome</keyword>
<evidence type="ECO:0000256" key="1">
    <source>
        <dbReference type="SAM" id="Phobius"/>
    </source>
</evidence>
<evidence type="ECO:0000313" key="3">
    <source>
        <dbReference type="Proteomes" id="UP001229421"/>
    </source>
</evidence>
<sequence length="95" mass="10624">MSGGRHLANGRLRLQPWILGLGFHEEIDFRFLEVDCFIEFSIYDAVVVPVIFHVVVFVKICDGAIVILRVALICSSDFVGIVVAVGFLILLHRLV</sequence>
<dbReference type="Proteomes" id="UP001229421">
    <property type="component" value="Unassembled WGS sequence"/>
</dbReference>
<keyword evidence="1" id="KW-0472">Membrane</keyword>
<keyword evidence="1" id="KW-1133">Transmembrane helix</keyword>
<keyword evidence="1" id="KW-0812">Transmembrane</keyword>
<dbReference type="AlphaFoldDB" id="A0AAD8NEW0"/>
<feature type="transmembrane region" description="Helical" evidence="1">
    <location>
        <begin position="40"/>
        <end position="58"/>
    </location>
</feature>
<accession>A0AAD8NEW0</accession>
<protein>
    <submittedName>
        <fullName evidence="2">Uncharacterized protein</fullName>
    </submittedName>
</protein>
<organism evidence="2 3">
    <name type="scientific">Tagetes erecta</name>
    <name type="common">African marigold</name>
    <dbReference type="NCBI Taxonomy" id="13708"/>
    <lineage>
        <taxon>Eukaryota</taxon>
        <taxon>Viridiplantae</taxon>
        <taxon>Streptophyta</taxon>
        <taxon>Embryophyta</taxon>
        <taxon>Tracheophyta</taxon>
        <taxon>Spermatophyta</taxon>
        <taxon>Magnoliopsida</taxon>
        <taxon>eudicotyledons</taxon>
        <taxon>Gunneridae</taxon>
        <taxon>Pentapetalae</taxon>
        <taxon>asterids</taxon>
        <taxon>campanulids</taxon>
        <taxon>Asterales</taxon>
        <taxon>Asteraceae</taxon>
        <taxon>Asteroideae</taxon>
        <taxon>Heliantheae alliance</taxon>
        <taxon>Tageteae</taxon>
        <taxon>Tagetes</taxon>
    </lineage>
</organism>
<feature type="transmembrane region" description="Helical" evidence="1">
    <location>
        <begin position="70"/>
        <end position="91"/>
    </location>
</feature>
<dbReference type="EMBL" id="JAUHHV010000012">
    <property type="protein sequence ID" value="KAK1406247.1"/>
    <property type="molecule type" value="Genomic_DNA"/>
</dbReference>
<proteinExistence type="predicted"/>
<evidence type="ECO:0000313" key="2">
    <source>
        <dbReference type="EMBL" id="KAK1406247.1"/>
    </source>
</evidence>
<reference evidence="2" key="1">
    <citation type="journal article" date="2023" name="bioRxiv">
        <title>Improved chromosome-level genome assembly for marigold (Tagetes erecta).</title>
        <authorList>
            <person name="Jiang F."/>
            <person name="Yuan L."/>
            <person name="Wang S."/>
            <person name="Wang H."/>
            <person name="Xu D."/>
            <person name="Wang A."/>
            <person name="Fan W."/>
        </authorList>
    </citation>
    <scope>NUCLEOTIDE SEQUENCE</scope>
    <source>
        <strain evidence="2">WSJ</strain>
        <tissue evidence="2">Leaf</tissue>
    </source>
</reference>
<name>A0AAD8NEW0_TARER</name>
<comment type="caution">
    <text evidence="2">The sequence shown here is derived from an EMBL/GenBank/DDBJ whole genome shotgun (WGS) entry which is preliminary data.</text>
</comment>
<gene>
    <name evidence="2" type="ORF">QVD17_41538</name>
</gene>